<dbReference type="SUPFAM" id="SSF53335">
    <property type="entry name" value="S-adenosyl-L-methionine-dependent methyltransferases"/>
    <property type="match status" value="1"/>
</dbReference>
<protein>
    <submittedName>
        <fullName evidence="2">FkbM family methyltransferase</fullName>
    </submittedName>
</protein>
<evidence type="ECO:0000259" key="1">
    <source>
        <dbReference type="Pfam" id="PF05050"/>
    </source>
</evidence>
<dbReference type="Pfam" id="PF05050">
    <property type="entry name" value="Methyltransf_21"/>
    <property type="match status" value="1"/>
</dbReference>
<evidence type="ECO:0000313" key="2">
    <source>
        <dbReference type="EMBL" id="MCP2727693.1"/>
    </source>
</evidence>
<name>A0AAE3KMI5_9CYAN</name>
<gene>
    <name evidence="2" type="ORF">NJ959_04270</name>
</gene>
<evidence type="ECO:0000313" key="3">
    <source>
        <dbReference type="Proteomes" id="UP001204953"/>
    </source>
</evidence>
<dbReference type="InterPro" id="IPR029063">
    <property type="entry name" value="SAM-dependent_MTases_sf"/>
</dbReference>
<organism evidence="2 3">
    <name type="scientific">Limnofasciculus baicalensis BBK-W-15</name>
    <dbReference type="NCBI Taxonomy" id="2699891"/>
    <lineage>
        <taxon>Bacteria</taxon>
        <taxon>Bacillati</taxon>
        <taxon>Cyanobacteriota</taxon>
        <taxon>Cyanophyceae</taxon>
        <taxon>Coleofasciculales</taxon>
        <taxon>Coleofasciculaceae</taxon>
        <taxon>Limnofasciculus</taxon>
        <taxon>Limnofasciculus baicalensis</taxon>
    </lineage>
</organism>
<sequence>MTQKHAISLLLEACKQQLLFWYQTIRKPGVIQSEGIAIPMGEHISKIIRDNLYWGGYESGEMGFLKSHLATDDTVMEIGAGLGFLSAYIAKKIGSDRIFAYEANPNLEKPIRELYQLNQVNPTLDICLIGNKNGEELFYIEKDFWSSSKIQQNPNSQPIKIPVKSFNQELRSINPSFLIIDIEGGEYELMSYADWYNVQKILIEIHPQQIGQEQAEFVQSKLIEAGFEIKQKNCSYHWILFLQRTVTTVPSIPVQ</sequence>
<dbReference type="RefSeq" id="WP_254010503.1">
    <property type="nucleotide sequence ID" value="NZ_JAMZMM010000023.1"/>
</dbReference>
<dbReference type="InterPro" id="IPR006342">
    <property type="entry name" value="FkbM_mtfrase"/>
</dbReference>
<dbReference type="Gene3D" id="3.40.50.150">
    <property type="entry name" value="Vaccinia Virus protein VP39"/>
    <property type="match status" value="1"/>
</dbReference>
<dbReference type="NCBIfam" id="TIGR01444">
    <property type="entry name" value="fkbM_fam"/>
    <property type="match status" value="1"/>
</dbReference>
<dbReference type="Proteomes" id="UP001204953">
    <property type="component" value="Unassembled WGS sequence"/>
</dbReference>
<dbReference type="GO" id="GO:0008168">
    <property type="term" value="F:methyltransferase activity"/>
    <property type="evidence" value="ECO:0007669"/>
    <property type="project" value="UniProtKB-KW"/>
</dbReference>
<dbReference type="GO" id="GO:0032259">
    <property type="term" value="P:methylation"/>
    <property type="evidence" value="ECO:0007669"/>
    <property type="project" value="UniProtKB-KW"/>
</dbReference>
<reference evidence="2" key="1">
    <citation type="submission" date="2022-06" db="EMBL/GenBank/DDBJ databases">
        <title>New cyanobacteria of genus Symplocastrum in benthos of Lake Baikal.</title>
        <authorList>
            <person name="Sorokovikova E."/>
            <person name="Tikhonova I."/>
            <person name="Krasnopeev A."/>
            <person name="Evseev P."/>
            <person name="Gladkikh A."/>
            <person name="Belykh O."/>
        </authorList>
    </citation>
    <scope>NUCLEOTIDE SEQUENCE</scope>
    <source>
        <strain evidence="2">BBK-W-15</strain>
    </source>
</reference>
<dbReference type="AlphaFoldDB" id="A0AAE3KMI5"/>
<keyword evidence="2" id="KW-0489">Methyltransferase</keyword>
<keyword evidence="3" id="KW-1185">Reference proteome</keyword>
<accession>A0AAE3KMI5</accession>
<dbReference type="EMBL" id="JAMZMM010000023">
    <property type="protein sequence ID" value="MCP2727693.1"/>
    <property type="molecule type" value="Genomic_DNA"/>
</dbReference>
<comment type="caution">
    <text evidence="2">The sequence shown here is derived from an EMBL/GenBank/DDBJ whole genome shotgun (WGS) entry which is preliminary data.</text>
</comment>
<proteinExistence type="predicted"/>
<keyword evidence="2" id="KW-0808">Transferase</keyword>
<feature type="domain" description="Methyltransferase FkbM" evidence="1">
    <location>
        <begin position="78"/>
        <end position="228"/>
    </location>
</feature>